<dbReference type="GO" id="GO:0009403">
    <property type="term" value="P:toxin biosynthetic process"/>
    <property type="evidence" value="ECO:0007669"/>
    <property type="project" value="UniProtKB-ARBA"/>
</dbReference>
<dbReference type="SUPFAM" id="SSF48264">
    <property type="entry name" value="Cytochrome P450"/>
    <property type="match status" value="1"/>
</dbReference>
<organism evidence="10 11">
    <name type="scientific">Phaeosphaeria nodorum (strain SN15 / ATCC MYA-4574 / FGSC 10173)</name>
    <name type="common">Glume blotch fungus</name>
    <name type="synonym">Parastagonospora nodorum</name>
    <dbReference type="NCBI Taxonomy" id="321614"/>
    <lineage>
        <taxon>Eukaryota</taxon>
        <taxon>Fungi</taxon>
        <taxon>Dikarya</taxon>
        <taxon>Ascomycota</taxon>
        <taxon>Pezizomycotina</taxon>
        <taxon>Dothideomycetes</taxon>
        <taxon>Pleosporomycetidae</taxon>
        <taxon>Pleosporales</taxon>
        <taxon>Pleosporineae</taxon>
        <taxon>Phaeosphaeriaceae</taxon>
        <taxon>Parastagonospora</taxon>
    </lineage>
</organism>
<comment type="cofactor">
    <cofactor evidence="1 9">
        <name>heme</name>
        <dbReference type="ChEBI" id="CHEBI:30413"/>
    </cofactor>
</comment>
<evidence type="ECO:0000256" key="4">
    <source>
        <dbReference type="ARBA" id="ARBA00022617"/>
    </source>
</evidence>
<dbReference type="RefSeq" id="XP_001802543.1">
    <property type="nucleotide sequence ID" value="XM_001802491.1"/>
</dbReference>
<dbReference type="AlphaFoldDB" id="A0A7U2IC42"/>
<dbReference type="KEGG" id="pno:SNOG_12321"/>
<dbReference type="InterPro" id="IPR002401">
    <property type="entry name" value="Cyt_P450_E_grp-I"/>
</dbReference>
<dbReference type="EMBL" id="CP069044">
    <property type="protein sequence ID" value="QRD07119.1"/>
    <property type="molecule type" value="Genomic_DNA"/>
</dbReference>
<keyword evidence="6" id="KW-0560">Oxidoreductase</keyword>
<dbReference type="GO" id="GO:0005506">
    <property type="term" value="F:iron ion binding"/>
    <property type="evidence" value="ECO:0007669"/>
    <property type="project" value="InterPro"/>
</dbReference>
<protein>
    <recommendedName>
        <fullName evidence="12">Cytochrome P450</fullName>
    </recommendedName>
</protein>
<dbReference type="InterPro" id="IPR036396">
    <property type="entry name" value="Cyt_P450_sf"/>
</dbReference>
<dbReference type="GO" id="GO:0016705">
    <property type="term" value="F:oxidoreductase activity, acting on paired donors, with incorporation or reduction of molecular oxygen"/>
    <property type="evidence" value="ECO:0007669"/>
    <property type="project" value="InterPro"/>
</dbReference>
<dbReference type="Gene3D" id="1.10.630.10">
    <property type="entry name" value="Cytochrome P450"/>
    <property type="match status" value="1"/>
</dbReference>
<evidence type="ECO:0000313" key="10">
    <source>
        <dbReference type="EMBL" id="QRD07119.1"/>
    </source>
</evidence>
<dbReference type="VEuPathDB" id="FungiDB:JI435_123210"/>
<name>A0A7U2IC42_PHANO</name>
<dbReference type="GO" id="GO:0020037">
    <property type="term" value="F:heme binding"/>
    <property type="evidence" value="ECO:0007669"/>
    <property type="project" value="InterPro"/>
</dbReference>
<dbReference type="InterPro" id="IPR001128">
    <property type="entry name" value="Cyt_P450"/>
</dbReference>
<evidence type="ECO:0000256" key="5">
    <source>
        <dbReference type="ARBA" id="ARBA00022723"/>
    </source>
</evidence>
<accession>A0A7U2IC42</accession>
<dbReference type="FunFam" id="1.10.630.10:FF:000088">
    <property type="entry name" value="Cytochrome P450 monooxygenase"/>
    <property type="match status" value="1"/>
</dbReference>
<dbReference type="CDD" id="cd11051">
    <property type="entry name" value="CYP59-like"/>
    <property type="match status" value="1"/>
</dbReference>
<evidence type="ECO:0000256" key="2">
    <source>
        <dbReference type="ARBA" id="ARBA00005179"/>
    </source>
</evidence>
<keyword evidence="4 9" id="KW-0349">Heme</keyword>
<gene>
    <name evidence="10" type="ORF">JI435_123210</name>
</gene>
<evidence type="ECO:0000313" key="11">
    <source>
        <dbReference type="Proteomes" id="UP000663193"/>
    </source>
</evidence>
<keyword evidence="7 9" id="KW-0408">Iron</keyword>
<keyword evidence="11" id="KW-1185">Reference proteome</keyword>
<dbReference type="OrthoDB" id="10029320at2759"/>
<evidence type="ECO:0000256" key="9">
    <source>
        <dbReference type="PIRSR" id="PIRSR602401-1"/>
    </source>
</evidence>
<evidence type="ECO:0000256" key="3">
    <source>
        <dbReference type="ARBA" id="ARBA00010617"/>
    </source>
</evidence>
<evidence type="ECO:0000256" key="1">
    <source>
        <dbReference type="ARBA" id="ARBA00001971"/>
    </source>
</evidence>
<evidence type="ECO:0000256" key="8">
    <source>
        <dbReference type="ARBA" id="ARBA00023033"/>
    </source>
</evidence>
<keyword evidence="5 9" id="KW-0479">Metal-binding</keyword>
<evidence type="ECO:0000256" key="6">
    <source>
        <dbReference type="ARBA" id="ARBA00023002"/>
    </source>
</evidence>
<keyword evidence="8" id="KW-0503">Monooxygenase</keyword>
<proteinExistence type="inferred from homology"/>
<dbReference type="OMA" id="HQNSDNI"/>
<dbReference type="PANTHER" id="PTHR24305:SF107">
    <property type="entry name" value="P450, PUTATIVE (EUROFUNG)-RELATED"/>
    <property type="match status" value="1"/>
</dbReference>
<dbReference type="PRINTS" id="PR00463">
    <property type="entry name" value="EP450I"/>
</dbReference>
<dbReference type="PRINTS" id="PR00385">
    <property type="entry name" value="P450"/>
</dbReference>
<reference evidence="11" key="1">
    <citation type="journal article" date="2021" name="BMC Genomics">
        <title>Chromosome-level genome assembly and manually-curated proteome of model necrotroph Parastagonospora nodorum Sn15 reveals a genome-wide trove of candidate effector homologs, and redundancy of virulence-related functions within an accessory chromosome.</title>
        <authorList>
            <person name="Bertazzoni S."/>
            <person name="Jones D.A.B."/>
            <person name="Phan H.T."/>
            <person name="Tan K.-C."/>
            <person name="Hane J.K."/>
        </authorList>
    </citation>
    <scope>NUCLEOTIDE SEQUENCE [LARGE SCALE GENOMIC DNA]</scope>
    <source>
        <strain evidence="11">SN15 / ATCC MYA-4574 / FGSC 10173)</strain>
    </source>
</reference>
<sequence length="567" mass="64432">MLSIAMLSSLAVVFASSVAYFLHLGYQKRKLVYQLRRDGIPTVDGWSWWTGHLLVLDGFLKKMPSDVNVLDAWLELFERDPDTNVLLVDLWPMYPPHLMVWDPEAANQITVKYNLGKPAGQHKGFTPVVGGESMITMSHEAWKPLRALFNPGFSGSHMAELIPAVVDSVEVFCELLRKSAGSALVSLDDLASRLTMDIITKVTLDTNLDNQREEHCASKALNTILDWHSFWDPRILLNPLRPFVQWYYGSILDTFLRTELQKRYLEMKDTSTSVKASGTRRGKSVIALALDDYLKQQRIGSSEVALPQQVDESFARLATTQIRLFIFAGNDSTSSTIVYAHHMLHKHPGAMARLRREHDEVFGSTDAAAQLKEKPALINKCRYTLAIIKEVIRLFPPAGAVRGTRHGVSIQDQNDRSYPVSHLESMILHGILHRHPRYWVRPDDFLPERWLVDAGHELYPPQNGAYRPFEHGSRNCIGQALVMNELRIVLILTARTFDIAPAYEEWEAKQRARESWWTKLMRSKNPPIKTVRGERAYQTGRAGAHPADRYPCHVKLVDRQSQSHAMG</sequence>
<dbReference type="Proteomes" id="UP000663193">
    <property type="component" value="Chromosome 22"/>
</dbReference>
<dbReference type="PANTHER" id="PTHR24305">
    <property type="entry name" value="CYTOCHROME P450"/>
    <property type="match status" value="1"/>
</dbReference>
<comment type="similarity">
    <text evidence="3">Belongs to the cytochrome P450 family.</text>
</comment>
<evidence type="ECO:0000256" key="7">
    <source>
        <dbReference type="ARBA" id="ARBA00023004"/>
    </source>
</evidence>
<dbReference type="Pfam" id="PF00067">
    <property type="entry name" value="p450"/>
    <property type="match status" value="1"/>
</dbReference>
<evidence type="ECO:0008006" key="12">
    <source>
        <dbReference type="Google" id="ProtNLM"/>
    </source>
</evidence>
<dbReference type="GO" id="GO:0004497">
    <property type="term" value="F:monooxygenase activity"/>
    <property type="evidence" value="ECO:0007669"/>
    <property type="project" value="UniProtKB-KW"/>
</dbReference>
<feature type="binding site" description="axial binding residue" evidence="9">
    <location>
        <position position="476"/>
    </location>
    <ligand>
        <name>heme</name>
        <dbReference type="ChEBI" id="CHEBI:30413"/>
    </ligand>
    <ligandPart>
        <name>Fe</name>
        <dbReference type="ChEBI" id="CHEBI:18248"/>
    </ligandPart>
</feature>
<dbReference type="InterPro" id="IPR050121">
    <property type="entry name" value="Cytochrome_P450_monoxygenase"/>
</dbReference>
<comment type="pathway">
    <text evidence="2">Secondary metabolite biosynthesis.</text>
</comment>